<reference evidence="2" key="1">
    <citation type="submission" date="2018-11" db="EMBL/GenBank/DDBJ databases">
        <authorList>
            <person name="Grassa J C."/>
        </authorList>
    </citation>
    <scope>NUCLEOTIDE SEQUENCE [LARGE SCALE GENOMIC DNA]</scope>
</reference>
<dbReference type="EMBL" id="UZAU01000026">
    <property type="status" value="NOT_ANNOTATED_CDS"/>
    <property type="molecule type" value="Genomic_DNA"/>
</dbReference>
<organism evidence="2 3">
    <name type="scientific">Cannabis sativa</name>
    <name type="common">Hemp</name>
    <name type="synonym">Marijuana</name>
    <dbReference type="NCBI Taxonomy" id="3483"/>
    <lineage>
        <taxon>Eukaryota</taxon>
        <taxon>Viridiplantae</taxon>
        <taxon>Streptophyta</taxon>
        <taxon>Embryophyta</taxon>
        <taxon>Tracheophyta</taxon>
        <taxon>Spermatophyta</taxon>
        <taxon>Magnoliopsida</taxon>
        <taxon>eudicotyledons</taxon>
        <taxon>Gunneridae</taxon>
        <taxon>Pentapetalae</taxon>
        <taxon>rosids</taxon>
        <taxon>fabids</taxon>
        <taxon>Rosales</taxon>
        <taxon>Cannabaceae</taxon>
        <taxon>Cannabis</taxon>
    </lineage>
</organism>
<feature type="region of interest" description="Disordered" evidence="1">
    <location>
        <begin position="99"/>
        <end position="119"/>
    </location>
</feature>
<dbReference type="Proteomes" id="UP000596661">
    <property type="component" value="Chromosome 1"/>
</dbReference>
<proteinExistence type="predicted"/>
<accession>A0A803NGM8</accession>
<evidence type="ECO:0000313" key="3">
    <source>
        <dbReference type="Proteomes" id="UP000596661"/>
    </source>
</evidence>
<dbReference type="Gramene" id="evm.model.01.1343">
    <property type="protein sequence ID" value="cds.evm.model.01.1343"/>
    <property type="gene ID" value="evm.TU.01.1343"/>
</dbReference>
<sequence>MPKKGPHLSFSDRAKAVWNKVQFQMFIPNISNLNGYDIFSHIAATNNDVDLEKIVCLIWCIWHERNKELHGTKLKPADIICIFSASHLDQYHKATLSTVIQNSNTSKPPDPHTASHTTP</sequence>
<protein>
    <submittedName>
        <fullName evidence="2">Uncharacterized protein</fullName>
    </submittedName>
</protein>
<keyword evidence="3" id="KW-1185">Reference proteome</keyword>
<evidence type="ECO:0000256" key="1">
    <source>
        <dbReference type="SAM" id="MobiDB-lite"/>
    </source>
</evidence>
<name>A0A803NGM8_CANSA</name>
<dbReference type="AlphaFoldDB" id="A0A803NGM8"/>
<reference evidence="2" key="2">
    <citation type="submission" date="2021-03" db="UniProtKB">
        <authorList>
            <consortium name="EnsemblPlants"/>
        </authorList>
    </citation>
    <scope>IDENTIFICATION</scope>
</reference>
<dbReference type="EnsemblPlants" id="evm.model.01.1343">
    <property type="protein sequence ID" value="cds.evm.model.01.1343"/>
    <property type="gene ID" value="evm.TU.01.1343"/>
</dbReference>
<evidence type="ECO:0000313" key="2">
    <source>
        <dbReference type="EnsemblPlants" id="cds.evm.model.01.1343"/>
    </source>
</evidence>